<comment type="caution">
    <text evidence="1">The sequence shown here is derived from an EMBL/GenBank/DDBJ whole genome shotgun (WGS) entry which is preliminary data.</text>
</comment>
<evidence type="ECO:0000313" key="2">
    <source>
        <dbReference type="Proteomes" id="UP000004095"/>
    </source>
</evidence>
<protein>
    <submittedName>
        <fullName evidence="1">Uncharacterized protein</fullName>
    </submittedName>
</protein>
<reference evidence="1 2" key="1">
    <citation type="submission" date="2007-01" db="EMBL/GenBank/DDBJ databases">
        <authorList>
            <person name="Haygood M."/>
            <person name="Podell S."/>
            <person name="Anderson C."/>
            <person name="Hopkinson B."/>
            <person name="Roe K."/>
            <person name="Barbeau K."/>
            <person name="Gaasterland T."/>
            <person name="Ferriera S."/>
            <person name="Johnson J."/>
            <person name="Kravitz S."/>
            <person name="Beeson K."/>
            <person name="Sutton G."/>
            <person name="Rogers Y.-H."/>
            <person name="Friedman R."/>
            <person name="Frazier M."/>
            <person name="Venter J.C."/>
        </authorList>
    </citation>
    <scope>NUCLEOTIDE SEQUENCE [LARGE SCALE GENOMIC DNA]</scope>
    <source>
        <strain evidence="1 2">ATCC 23134</strain>
    </source>
</reference>
<accession>A1ZN58</accession>
<dbReference type="Proteomes" id="UP000004095">
    <property type="component" value="Unassembled WGS sequence"/>
</dbReference>
<evidence type="ECO:0000313" key="1">
    <source>
        <dbReference type="EMBL" id="EAY28239.1"/>
    </source>
</evidence>
<keyword evidence="2" id="KW-1185">Reference proteome</keyword>
<sequence>MTSFWSCKTVKTPTTTQNSIANIVSGYDQVPSEAYKAPIVTAMKKGWKPMSKDQVKAEVKKLITQANIYPVPANTFYYQQYATGSTNASFTTFYRVFGGVATLGGSFVTLKPIKSKEKTIKESALITAWGNTVTWEAKIQIPKGTIISVGLAGPQLSTKSPPQFLAGGGSQMILPFGWIKNARYKVAVRKLDASGKPISNFKDIPFSQRAALQTAIKTNDKFTIKRIMGIE</sequence>
<gene>
    <name evidence="1" type="ORF">M23134_03500</name>
</gene>
<organism evidence="1 2">
    <name type="scientific">Microscilla marina ATCC 23134</name>
    <dbReference type="NCBI Taxonomy" id="313606"/>
    <lineage>
        <taxon>Bacteria</taxon>
        <taxon>Pseudomonadati</taxon>
        <taxon>Bacteroidota</taxon>
        <taxon>Cytophagia</taxon>
        <taxon>Cytophagales</taxon>
        <taxon>Microscillaceae</taxon>
        <taxon>Microscilla</taxon>
    </lineage>
</organism>
<dbReference type="EMBL" id="AAWS01000017">
    <property type="protein sequence ID" value="EAY28239.1"/>
    <property type="molecule type" value="Genomic_DNA"/>
</dbReference>
<dbReference type="eggNOG" id="ENOG5032XN9">
    <property type="taxonomic scope" value="Bacteria"/>
</dbReference>
<dbReference type="AlphaFoldDB" id="A1ZN58"/>
<proteinExistence type="predicted"/>
<name>A1ZN58_MICM2</name>